<comment type="caution">
    <text evidence="1">The sequence shown here is derived from an EMBL/GenBank/DDBJ whole genome shotgun (WGS) entry which is preliminary data.</text>
</comment>
<dbReference type="AlphaFoldDB" id="A0A8J5CBH9"/>
<sequence length="114" mass="12193">MAHTGSGHLGCTSLKRHGCNSPPIAAGSNGGRSCVTIGARGRHPPHLPGAWGPRSGLDLLLLWWRLLKPGERRCHQSLVQGPGGMVGMDSRHALVCCGAVEPGIFLIWRGKRRF</sequence>
<organism evidence="1 2">
    <name type="scientific">Chionoecetes opilio</name>
    <name type="common">Atlantic snow crab</name>
    <name type="synonym">Cancer opilio</name>
    <dbReference type="NCBI Taxonomy" id="41210"/>
    <lineage>
        <taxon>Eukaryota</taxon>
        <taxon>Metazoa</taxon>
        <taxon>Ecdysozoa</taxon>
        <taxon>Arthropoda</taxon>
        <taxon>Crustacea</taxon>
        <taxon>Multicrustacea</taxon>
        <taxon>Malacostraca</taxon>
        <taxon>Eumalacostraca</taxon>
        <taxon>Eucarida</taxon>
        <taxon>Decapoda</taxon>
        <taxon>Pleocyemata</taxon>
        <taxon>Brachyura</taxon>
        <taxon>Eubrachyura</taxon>
        <taxon>Majoidea</taxon>
        <taxon>Majidae</taxon>
        <taxon>Chionoecetes</taxon>
    </lineage>
</organism>
<dbReference type="EMBL" id="JACEEZ010015595">
    <property type="protein sequence ID" value="KAG0718728.1"/>
    <property type="molecule type" value="Genomic_DNA"/>
</dbReference>
<accession>A0A8J5CBH9</accession>
<reference evidence="1" key="1">
    <citation type="submission" date="2020-07" db="EMBL/GenBank/DDBJ databases">
        <title>The High-quality genome of the commercially important snow crab, Chionoecetes opilio.</title>
        <authorList>
            <person name="Jeong J.-H."/>
            <person name="Ryu S."/>
        </authorList>
    </citation>
    <scope>NUCLEOTIDE SEQUENCE</scope>
    <source>
        <strain evidence="1">MADBK_172401_WGS</strain>
        <tissue evidence="1">Digestive gland</tissue>
    </source>
</reference>
<evidence type="ECO:0000313" key="2">
    <source>
        <dbReference type="Proteomes" id="UP000770661"/>
    </source>
</evidence>
<protein>
    <submittedName>
        <fullName evidence="1">Uncharacterized protein</fullName>
    </submittedName>
</protein>
<gene>
    <name evidence="1" type="ORF">GWK47_051901</name>
</gene>
<keyword evidence="2" id="KW-1185">Reference proteome</keyword>
<proteinExistence type="predicted"/>
<dbReference type="Proteomes" id="UP000770661">
    <property type="component" value="Unassembled WGS sequence"/>
</dbReference>
<name>A0A8J5CBH9_CHIOP</name>
<evidence type="ECO:0000313" key="1">
    <source>
        <dbReference type="EMBL" id="KAG0718728.1"/>
    </source>
</evidence>